<dbReference type="AlphaFoldDB" id="A0A4Z2GPH7"/>
<evidence type="ECO:0000256" key="1">
    <source>
        <dbReference type="SAM" id="MobiDB-lite"/>
    </source>
</evidence>
<accession>A0A4Z2GPH7</accession>
<feature type="region of interest" description="Disordered" evidence="1">
    <location>
        <begin position="34"/>
        <end position="70"/>
    </location>
</feature>
<gene>
    <name evidence="2" type="ORF">EYF80_034339</name>
</gene>
<proteinExistence type="predicted"/>
<dbReference type="EMBL" id="SRLO01000455">
    <property type="protein sequence ID" value="TNN55457.1"/>
    <property type="molecule type" value="Genomic_DNA"/>
</dbReference>
<evidence type="ECO:0000313" key="2">
    <source>
        <dbReference type="EMBL" id="TNN55457.1"/>
    </source>
</evidence>
<dbReference type="Proteomes" id="UP000314294">
    <property type="component" value="Unassembled WGS sequence"/>
</dbReference>
<evidence type="ECO:0000313" key="3">
    <source>
        <dbReference type="Proteomes" id="UP000314294"/>
    </source>
</evidence>
<feature type="compositionally biased region" description="Low complexity" evidence="1">
    <location>
        <begin position="52"/>
        <end position="70"/>
    </location>
</feature>
<keyword evidence="3" id="KW-1185">Reference proteome</keyword>
<protein>
    <submittedName>
        <fullName evidence="2">Uncharacterized protein</fullName>
    </submittedName>
</protein>
<organism evidence="2 3">
    <name type="scientific">Liparis tanakae</name>
    <name type="common">Tanaka's snailfish</name>
    <dbReference type="NCBI Taxonomy" id="230148"/>
    <lineage>
        <taxon>Eukaryota</taxon>
        <taxon>Metazoa</taxon>
        <taxon>Chordata</taxon>
        <taxon>Craniata</taxon>
        <taxon>Vertebrata</taxon>
        <taxon>Euteleostomi</taxon>
        <taxon>Actinopterygii</taxon>
        <taxon>Neopterygii</taxon>
        <taxon>Teleostei</taxon>
        <taxon>Neoteleostei</taxon>
        <taxon>Acanthomorphata</taxon>
        <taxon>Eupercaria</taxon>
        <taxon>Perciformes</taxon>
        <taxon>Cottioidei</taxon>
        <taxon>Cottales</taxon>
        <taxon>Liparidae</taxon>
        <taxon>Liparis</taxon>
    </lineage>
</organism>
<name>A0A4Z2GPH7_9TELE</name>
<comment type="caution">
    <text evidence="2">The sequence shown here is derived from an EMBL/GenBank/DDBJ whole genome shotgun (WGS) entry which is preliminary data.</text>
</comment>
<sequence>MSMGTVLTWWKGGRVGVVESDEVGVGGAEVEDGSGSLLLSGSNRHSFEKEMSSSATSPPRASPRSYLKTI</sequence>
<reference evidence="2 3" key="1">
    <citation type="submission" date="2019-03" db="EMBL/GenBank/DDBJ databases">
        <title>First draft genome of Liparis tanakae, snailfish: a comprehensive survey of snailfish specific genes.</title>
        <authorList>
            <person name="Kim W."/>
            <person name="Song I."/>
            <person name="Jeong J.-H."/>
            <person name="Kim D."/>
            <person name="Kim S."/>
            <person name="Ryu S."/>
            <person name="Song J.Y."/>
            <person name="Lee S.K."/>
        </authorList>
    </citation>
    <scope>NUCLEOTIDE SEQUENCE [LARGE SCALE GENOMIC DNA]</scope>
    <source>
        <tissue evidence="2">Muscle</tissue>
    </source>
</reference>